<name>A0A6B8VHG2_9CORY</name>
<dbReference type="AlphaFoldDB" id="A0A6B8VHG2"/>
<gene>
    <name evidence="1" type="ORF">CKALI_07885</name>
</gene>
<evidence type="ECO:0008006" key="3">
    <source>
        <dbReference type="Google" id="ProtNLM"/>
    </source>
</evidence>
<dbReference type="EMBL" id="CP046452">
    <property type="protein sequence ID" value="QGU02439.1"/>
    <property type="molecule type" value="Genomic_DNA"/>
</dbReference>
<dbReference type="InterPro" id="IPR025339">
    <property type="entry name" value="DUF4245"/>
</dbReference>
<dbReference type="Pfam" id="PF14030">
    <property type="entry name" value="DUF4245"/>
    <property type="match status" value="1"/>
</dbReference>
<protein>
    <recommendedName>
        <fullName evidence="3">DUF4245 domain-containing protein</fullName>
    </recommendedName>
</protein>
<dbReference type="RefSeq" id="WP_156192768.1">
    <property type="nucleotide sequence ID" value="NZ_CP046452.1"/>
</dbReference>
<dbReference type="Proteomes" id="UP000427071">
    <property type="component" value="Chromosome"/>
</dbReference>
<evidence type="ECO:0000313" key="1">
    <source>
        <dbReference type="EMBL" id="QGU02439.1"/>
    </source>
</evidence>
<sequence>MADKKPRIFQDSRDIILSLLLVVGLMIPTVAFTGMCSFNPGAPENGPVKEVDAQQILSMEAKAMNFPVRLPANPEGWVTNSARRTTVNRQPATVLGWVTKEGAYVQLTQTDQPLDKAVQDVDEHGRTQQQPVEVDGQQFEVYTSADNNVRDVWATDLGDVRLVFSGTAGAAEFEQIARNTLQATPLPGKSN</sequence>
<dbReference type="KEGG" id="ckw:CKALI_07885"/>
<accession>A0A6B8VHG2</accession>
<evidence type="ECO:0000313" key="2">
    <source>
        <dbReference type="Proteomes" id="UP000427071"/>
    </source>
</evidence>
<organism evidence="1 2">
    <name type="scientific">Corynebacterium kalinowskii</name>
    <dbReference type="NCBI Taxonomy" id="2675216"/>
    <lineage>
        <taxon>Bacteria</taxon>
        <taxon>Bacillati</taxon>
        <taxon>Actinomycetota</taxon>
        <taxon>Actinomycetes</taxon>
        <taxon>Mycobacteriales</taxon>
        <taxon>Corynebacteriaceae</taxon>
        <taxon>Corynebacterium</taxon>
    </lineage>
</organism>
<proteinExistence type="predicted"/>
<reference evidence="2" key="1">
    <citation type="submission" date="2019-11" db="EMBL/GenBank/DDBJ databases">
        <title>Complete genome sequence of Corynebacterium kalinowskii 1959, a novel Corynebacterium species isolated from soil of a small paddock in Vilsendorf, Germany.</title>
        <authorList>
            <person name="Schaffert L."/>
            <person name="Ruwe M."/>
            <person name="Milse J."/>
            <person name="Hanuschka K."/>
            <person name="Ortseifen V."/>
            <person name="Droste J."/>
            <person name="Brandt D."/>
            <person name="Schlueter L."/>
            <person name="Kutter Y."/>
            <person name="Vinke S."/>
            <person name="Viehoefer P."/>
            <person name="Jacob L."/>
            <person name="Luebke N.-C."/>
            <person name="Schulte-Berndt E."/>
            <person name="Hain C."/>
            <person name="Linder M."/>
            <person name="Schmidt P."/>
            <person name="Wollenschlaeger L."/>
            <person name="Luttermann T."/>
            <person name="Thieme E."/>
            <person name="Hassa J."/>
            <person name="Haak M."/>
            <person name="Wittchen M."/>
            <person name="Mentz A."/>
            <person name="Persicke M."/>
            <person name="Busche T."/>
            <person name="Ruckert C."/>
        </authorList>
    </citation>
    <scope>NUCLEOTIDE SEQUENCE [LARGE SCALE GENOMIC DNA]</scope>
    <source>
        <strain evidence="2">1959</strain>
    </source>
</reference>
<keyword evidence="2" id="KW-1185">Reference proteome</keyword>